<evidence type="ECO:0000313" key="1">
    <source>
        <dbReference type="EMBL" id="KYC53217.1"/>
    </source>
</evidence>
<dbReference type="Proteomes" id="UP000075578">
    <property type="component" value="Unassembled WGS sequence"/>
</dbReference>
<dbReference type="AlphaFoldDB" id="A0A150J7L8"/>
<accession>A0A150J7L8</accession>
<protein>
    <submittedName>
        <fullName evidence="1">Uncharacterized protein</fullName>
    </submittedName>
</protein>
<sequence length="67" mass="7799">MAYNRDIYKERFPKMKGIIMSKVEVSINGKDIELNPFVEEFIKNTVKGMISSLRGYEKGKIKIEVED</sequence>
<organism evidence="1 2">
    <name type="scientific">Candidatus Methanofastidiosum methylothiophilum</name>
    <dbReference type="NCBI Taxonomy" id="1705564"/>
    <lineage>
        <taxon>Archaea</taxon>
        <taxon>Methanobacteriati</taxon>
        <taxon>Methanobacteriota</taxon>
        <taxon>Stenosarchaea group</taxon>
        <taxon>Candidatus Methanofastidiosia</taxon>
        <taxon>Candidatus Methanofastidiosales</taxon>
        <taxon>Candidatus Methanofastidiosaceae</taxon>
        <taxon>Candidatus Methanofastidiosum</taxon>
    </lineage>
</organism>
<comment type="caution">
    <text evidence="1">The sequence shown here is derived from an EMBL/GenBank/DDBJ whole genome shotgun (WGS) entry which is preliminary data.</text>
</comment>
<gene>
    <name evidence="1" type="ORF">AMQ74_00462</name>
</gene>
<name>A0A150J7L8_9EURY</name>
<evidence type="ECO:0000313" key="2">
    <source>
        <dbReference type="Proteomes" id="UP000075578"/>
    </source>
</evidence>
<proteinExistence type="predicted"/>
<dbReference type="EMBL" id="LNGD01000016">
    <property type="protein sequence ID" value="KYC53217.1"/>
    <property type="molecule type" value="Genomic_DNA"/>
</dbReference>
<reference evidence="1 2" key="1">
    <citation type="journal article" date="2016" name="ISME J.">
        <title>Chasing the elusive Euryarchaeota class WSA2: genomes reveal a uniquely fastidious methyl-reducing methanogen.</title>
        <authorList>
            <person name="Nobu M.K."/>
            <person name="Narihiro T."/>
            <person name="Kuroda K."/>
            <person name="Mei R."/>
            <person name="Liu W.T."/>
        </authorList>
    </citation>
    <scope>NUCLEOTIDE SEQUENCE [LARGE SCALE GENOMIC DNA]</scope>
    <source>
        <strain evidence="1">U1lsi0528_Bin089</strain>
    </source>
</reference>